<evidence type="ECO:0000313" key="8">
    <source>
        <dbReference type="Proteomes" id="UP000253551"/>
    </source>
</evidence>
<dbReference type="STRING" id="4846.A0A367IPK9"/>
<sequence length="390" mass="42841">MPSASVQPQASNPKAGESVDAKSIKLFTPVTCKSVTFKNRIVVPPMCMYSATDGFFNDFHLSHYASFAYKGVGMIIIEATAVESRGRISPHDGGLWSDEHIAPLKRIVDLIKTQGTIPAIQLAHSGRKADMSSIWNGYKLVPESEGGWPNDIVGPSEVPFNDRHGKPRSLTIEELQAVKQSWVDATIRADKAGIEVVEVHIAHGYLLQSFLSGHSNKRTDIYGGSLENRMRYPLEVVKAVRDIWPANKPLWVRISGTDFKTVDPLARDEDGWDIYQSIEFSKALKKLGIDVIDVSGGGNRSDAVYPTGKLYQVSMAETIKKEAGIATGAVGKIIDPKDAEAILQEEKADFVLVGREHLREPGWLNHAAREFGVKTVWANQYAAANASLIF</sequence>
<comment type="cofactor">
    <cofactor evidence="1">
        <name>FMN</name>
        <dbReference type="ChEBI" id="CHEBI:58210"/>
    </cofactor>
</comment>
<keyword evidence="3" id="KW-0288">FMN</keyword>
<dbReference type="InterPro" id="IPR013785">
    <property type="entry name" value="Aldolase_TIM"/>
</dbReference>
<dbReference type="InterPro" id="IPR001155">
    <property type="entry name" value="OxRdtase_FMN_N"/>
</dbReference>
<dbReference type="AlphaFoldDB" id="A0A367IPK9"/>
<keyword evidence="2" id="KW-0285">Flavoprotein</keyword>
<dbReference type="GO" id="GO:0003959">
    <property type="term" value="F:NADPH dehydrogenase activity"/>
    <property type="evidence" value="ECO:0007669"/>
    <property type="project" value="InterPro"/>
</dbReference>
<evidence type="ECO:0000256" key="5">
    <source>
        <dbReference type="ARBA" id="ARBA00023002"/>
    </source>
</evidence>
<evidence type="ECO:0000256" key="1">
    <source>
        <dbReference type="ARBA" id="ARBA00001917"/>
    </source>
</evidence>
<dbReference type="GO" id="GO:0010181">
    <property type="term" value="F:FMN binding"/>
    <property type="evidence" value="ECO:0007669"/>
    <property type="project" value="InterPro"/>
</dbReference>
<proteinExistence type="predicted"/>
<dbReference type="EMBL" id="PJQM01006486">
    <property type="protein sequence ID" value="RCH79593.1"/>
    <property type="molecule type" value="Genomic_DNA"/>
</dbReference>
<evidence type="ECO:0000256" key="4">
    <source>
        <dbReference type="ARBA" id="ARBA00022857"/>
    </source>
</evidence>
<accession>A0A367IPK9</accession>
<evidence type="ECO:0000256" key="2">
    <source>
        <dbReference type="ARBA" id="ARBA00022630"/>
    </source>
</evidence>
<evidence type="ECO:0000313" key="7">
    <source>
        <dbReference type="EMBL" id="RCH79593.1"/>
    </source>
</evidence>
<name>A0A367IPK9_RHIST</name>
<comment type="caution">
    <text evidence="7">The sequence shown here is derived from an EMBL/GenBank/DDBJ whole genome shotgun (WGS) entry which is preliminary data.</text>
</comment>
<dbReference type="InterPro" id="IPR044152">
    <property type="entry name" value="YqjM-like"/>
</dbReference>
<keyword evidence="5" id="KW-0560">Oxidoreductase</keyword>
<dbReference type="PANTHER" id="PTHR43303">
    <property type="entry name" value="NADPH DEHYDROGENASE C23G7.10C-RELATED"/>
    <property type="match status" value="1"/>
</dbReference>
<feature type="domain" description="NADH:flavin oxidoreductase/NADH oxidase N-terminal" evidence="6">
    <location>
        <begin position="25"/>
        <end position="368"/>
    </location>
</feature>
<protein>
    <recommendedName>
        <fullName evidence="6">NADH:flavin oxidoreductase/NADH oxidase N-terminal domain-containing protein</fullName>
    </recommendedName>
</protein>
<dbReference type="Gene3D" id="3.20.20.70">
    <property type="entry name" value="Aldolase class I"/>
    <property type="match status" value="1"/>
</dbReference>
<keyword evidence="4" id="KW-0521">NADP</keyword>
<evidence type="ECO:0000256" key="3">
    <source>
        <dbReference type="ARBA" id="ARBA00022643"/>
    </source>
</evidence>
<dbReference type="PANTHER" id="PTHR43303:SF4">
    <property type="entry name" value="NADPH DEHYDROGENASE C23G7.10C-RELATED"/>
    <property type="match status" value="1"/>
</dbReference>
<dbReference type="CDD" id="cd02932">
    <property type="entry name" value="OYE_YqiM_FMN"/>
    <property type="match status" value="1"/>
</dbReference>
<organism evidence="7 8">
    <name type="scientific">Rhizopus stolonifer</name>
    <name type="common">Rhizopus nigricans</name>
    <dbReference type="NCBI Taxonomy" id="4846"/>
    <lineage>
        <taxon>Eukaryota</taxon>
        <taxon>Fungi</taxon>
        <taxon>Fungi incertae sedis</taxon>
        <taxon>Mucoromycota</taxon>
        <taxon>Mucoromycotina</taxon>
        <taxon>Mucoromycetes</taxon>
        <taxon>Mucorales</taxon>
        <taxon>Mucorineae</taxon>
        <taxon>Rhizopodaceae</taxon>
        <taxon>Rhizopus</taxon>
    </lineage>
</organism>
<dbReference type="Pfam" id="PF00724">
    <property type="entry name" value="Oxidored_FMN"/>
    <property type="match status" value="1"/>
</dbReference>
<reference evidence="7 8" key="1">
    <citation type="journal article" date="2018" name="G3 (Bethesda)">
        <title>Phylogenetic and Phylogenomic Definition of Rhizopus Species.</title>
        <authorList>
            <person name="Gryganskyi A.P."/>
            <person name="Golan J."/>
            <person name="Dolatabadi S."/>
            <person name="Mondo S."/>
            <person name="Robb S."/>
            <person name="Idnurm A."/>
            <person name="Muszewska A."/>
            <person name="Steczkiewicz K."/>
            <person name="Masonjones S."/>
            <person name="Liao H.L."/>
            <person name="Gajdeczka M.T."/>
            <person name="Anike F."/>
            <person name="Vuek A."/>
            <person name="Anishchenko I.M."/>
            <person name="Voigt K."/>
            <person name="de Hoog G.S."/>
            <person name="Smith M.E."/>
            <person name="Heitman J."/>
            <person name="Vilgalys R."/>
            <person name="Stajich J.E."/>
        </authorList>
    </citation>
    <scope>NUCLEOTIDE SEQUENCE [LARGE SCALE GENOMIC DNA]</scope>
    <source>
        <strain evidence="7 8">LSU 92-RS-03</strain>
    </source>
</reference>
<dbReference type="OrthoDB" id="72788at2759"/>
<dbReference type="GO" id="GO:0050661">
    <property type="term" value="F:NADP binding"/>
    <property type="evidence" value="ECO:0007669"/>
    <property type="project" value="InterPro"/>
</dbReference>
<gene>
    <name evidence="7" type="ORF">CU098_003970</name>
</gene>
<dbReference type="Proteomes" id="UP000253551">
    <property type="component" value="Unassembled WGS sequence"/>
</dbReference>
<dbReference type="SUPFAM" id="SSF51395">
    <property type="entry name" value="FMN-linked oxidoreductases"/>
    <property type="match status" value="1"/>
</dbReference>
<keyword evidence="8" id="KW-1185">Reference proteome</keyword>
<evidence type="ECO:0000259" key="6">
    <source>
        <dbReference type="Pfam" id="PF00724"/>
    </source>
</evidence>